<feature type="domain" description="RecX second three-helical" evidence="6">
    <location>
        <begin position="71"/>
        <end position="109"/>
    </location>
</feature>
<evidence type="ECO:0000256" key="2">
    <source>
        <dbReference type="ARBA" id="ARBA00009695"/>
    </source>
</evidence>
<dbReference type="EMBL" id="OBML01000004">
    <property type="protein sequence ID" value="SOC03622.1"/>
    <property type="molecule type" value="Genomic_DNA"/>
</dbReference>
<proteinExistence type="inferred from homology"/>
<dbReference type="HAMAP" id="MF_01114">
    <property type="entry name" value="RecX"/>
    <property type="match status" value="1"/>
</dbReference>
<keyword evidence="8" id="KW-1185">Reference proteome</keyword>
<dbReference type="STRING" id="538381.GCA_001696535_00192"/>
<evidence type="ECO:0000259" key="6">
    <source>
        <dbReference type="Pfam" id="PF02631"/>
    </source>
</evidence>
<dbReference type="PANTHER" id="PTHR33602">
    <property type="entry name" value="REGULATORY PROTEIN RECX FAMILY PROTEIN"/>
    <property type="match status" value="1"/>
</dbReference>
<dbReference type="GO" id="GO:0005737">
    <property type="term" value="C:cytoplasm"/>
    <property type="evidence" value="ECO:0007669"/>
    <property type="project" value="UniProtKB-SubCell"/>
</dbReference>
<comment type="subcellular location">
    <subcellularLocation>
        <location evidence="1 5">Cytoplasm</location>
    </subcellularLocation>
</comment>
<dbReference type="InterPro" id="IPR053924">
    <property type="entry name" value="RecX_HTH_2nd"/>
</dbReference>
<dbReference type="AlphaFoldDB" id="A0A285S8E9"/>
<evidence type="ECO:0000256" key="3">
    <source>
        <dbReference type="ARBA" id="ARBA00018111"/>
    </source>
</evidence>
<comment type="similarity">
    <text evidence="2 5">Belongs to the RecX family.</text>
</comment>
<evidence type="ECO:0000256" key="1">
    <source>
        <dbReference type="ARBA" id="ARBA00004496"/>
    </source>
</evidence>
<evidence type="ECO:0000313" key="7">
    <source>
        <dbReference type="EMBL" id="SOC03622.1"/>
    </source>
</evidence>
<dbReference type="PANTHER" id="PTHR33602:SF1">
    <property type="entry name" value="REGULATORY PROTEIN RECX FAMILY PROTEIN"/>
    <property type="match status" value="1"/>
</dbReference>
<name>A0A285S8E9_9HYPH</name>
<dbReference type="OrthoDB" id="5507982at2"/>
<comment type="function">
    <text evidence="5">Modulates RecA activity.</text>
</comment>
<dbReference type="Gene3D" id="1.10.10.10">
    <property type="entry name" value="Winged helix-like DNA-binding domain superfamily/Winged helix DNA-binding domain"/>
    <property type="match status" value="1"/>
</dbReference>
<gene>
    <name evidence="5" type="primary">recX</name>
    <name evidence="7" type="ORF">SAMN05421512_104201</name>
</gene>
<organism evidence="7 8">
    <name type="scientific">Stappia indica</name>
    <dbReference type="NCBI Taxonomy" id="538381"/>
    <lineage>
        <taxon>Bacteria</taxon>
        <taxon>Pseudomonadati</taxon>
        <taxon>Pseudomonadota</taxon>
        <taxon>Alphaproteobacteria</taxon>
        <taxon>Hyphomicrobiales</taxon>
        <taxon>Stappiaceae</taxon>
        <taxon>Stappia</taxon>
    </lineage>
</organism>
<dbReference type="InterPro" id="IPR036388">
    <property type="entry name" value="WH-like_DNA-bd_sf"/>
</dbReference>
<accession>A0A285S8E9</accession>
<dbReference type="InterPro" id="IPR003783">
    <property type="entry name" value="Regulatory_RecX"/>
</dbReference>
<reference evidence="7 8" key="1">
    <citation type="submission" date="2017-08" db="EMBL/GenBank/DDBJ databases">
        <authorList>
            <person name="de Groot N.N."/>
        </authorList>
    </citation>
    <scope>NUCLEOTIDE SEQUENCE [LARGE SCALE GENOMIC DNA]</scope>
    <source>
        <strain evidence="7 8">USBA 352</strain>
    </source>
</reference>
<evidence type="ECO:0000256" key="5">
    <source>
        <dbReference type="HAMAP-Rule" id="MF_01114"/>
    </source>
</evidence>
<sequence>MTRAARPPTEERLMKAALHYLDRYGSSRENLKRVLERKVMRAARELELDPGDFDAMIEAVVARCAASGLVNDRLFAESRIASERRKGRSARRIGAVLAAKGIEQELAEELMAQEDSDDLTAACIAARKRRFGPWRRGEADPDRLRKEMAALCRQGFSLSVARKVVDARDVAELEEDQG</sequence>
<dbReference type="Pfam" id="PF02631">
    <property type="entry name" value="RecX_HTH2"/>
    <property type="match status" value="1"/>
</dbReference>
<keyword evidence="4 5" id="KW-0963">Cytoplasm</keyword>
<dbReference type="GO" id="GO:0006282">
    <property type="term" value="P:regulation of DNA repair"/>
    <property type="evidence" value="ECO:0007669"/>
    <property type="project" value="UniProtKB-UniRule"/>
</dbReference>
<protein>
    <recommendedName>
        <fullName evidence="3 5">Regulatory protein RecX</fullName>
    </recommendedName>
</protein>
<evidence type="ECO:0000256" key="4">
    <source>
        <dbReference type="ARBA" id="ARBA00022490"/>
    </source>
</evidence>
<dbReference type="Proteomes" id="UP000219331">
    <property type="component" value="Unassembled WGS sequence"/>
</dbReference>
<dbReference type="RefSeq" id="WP_097174614.1">
    <property type="nucleotide sequence ID" value="NZ_OBML01000004.1"/>
</dbReference>
<evidence type="ECO:0000313" key="8">
    <source>
        <dbReference type="Proteomes" id="UP000219331"/>
    </source>
</evidence>